<feature type="compositionally biased region" description="Low complexity" evidence="1">
    <location>
        <begin position="44"/>
        <end position="58"/>
    </location>
</feature>
<feature type="region of interest" description="Disordered" evidence="1">
    <location>
        <begin position="79"/>
        <end position="108"/>
    </location>
</feature>
<proteinExistence type="predicted"/>
<evidence type="ECO:0000256" key="2">
    <source>
        <dbReference type="SAM" id="SignalP"/>
    </source>
</evidence>
<evidence type="ECO:0000313" key="3">
    <source>
        <dbReference type="EMBL" id="JAT10936.1"/>
    </source>
</evidence>
<dbReference type="AlphaFoldDB" id="A0A1B6KHK9"/>
<dbReference type="EMBL" id="GEBQ01029041">
    <property type="protein sequence ID" value="JAT10936.1"/>
    <property type="molecule type" value="Transcribed_RNA"/>
</dbReference>
<feature type="chain" id="PRO_5008586599" evidence="2">
    <location>
        <begin position="21"/>
        <end position="108"/>
    </location>
</feature>
<feature type="non-terminal residue" evidence="3">
    <location>
        <position position="108"/>
    </location>
</feature>
<keyword evidence="2" id="KW-0732">Signal</keyword>
<feature type="signal peptide" evidence="2">
    <location>
        <begin position="1"/>
        <end position="20"/>
    </location>
</feature>
<reference evidence="3" key="1">
    <citation type="submission" date="2015-11" db="EMBL/GenBank/DDBJ databases">
        <title>De novo transcriptome assembly of four potential Pierce s Disease insect vectors from Arizona vineyards.</title>
        <authorList>
            <person name="Tassone E.E."/>
        </authorList>
    </citation>
    <scope>NUCLEOTIDE SEQUENCE</scope>
</reference>
<evidence type="ECO:0000256" key="1">
    <source>
        <dbReference type="SAM" id="MobiDB-lite"/>
    </source>
</evidence>
<protein>
    <submittedName>
        <fullName evidence="3">Uncharacterized protein</fullName>
    </submittedName>
</protein>
<organism evidence="3">
    <name type="scientific">Graphocephala atropunctata</name>
    <dbReference type="NCBI Taxonomy" id="36148"/>
    <lineage>
        <taxon>Eukaryota</taxon>
        <taxon>Metazoa</taxon>
        <taxon>Ecdysozoa</taxon>
        <taxon>Arthropoda</taxon>
        <taxon>Hexapoda</taxon>
        <taxon>Insecta</taxon>
        <taxon>Pterygota</taxon>
        <taxon>Neoptera</taxon>
        <taxon>Paraneoptera</taxon>
        <taxon>Hemiptera</taxon>
        <taxon>Auchenorrhyncha</taxon>
        <taxon>Membracoidea</taxon>
        <taxon>Cicadellidae</taxon>
        <taxon>Cicadellinae</taxon>
        <taxon>Cicadellini</taxon>
        <taxon>Graphocephala</taxon>
    </lineage>
</organism>
<sequence length="108" mass="12024">MLCRWFLLQYAFLIFRLVCSEEKKVNVGNVILPDTLAGNNKSVSSRPSTEFNTSSSSSMDNQEFKKYVLENSGLYSSVETLNDGTPVSENSNSEPQVQHKNGANKITL</sequence>
<name>A0A1B6KHK9_9HEMI</name>
<feature type="region of interest" description="Disordered" evidence="1">
    <location>
        <begin position="36"/>
        <end position="61"/>
    </location>
</feature>
<accession>A0A1B6KHK9</accession>
<gene>
    <name evidence="3" type="ORF">g.4639</name>
</gene>